<sequence length="267" mass="30105">MNQTLTVKNAFGIVLVSILVAILAGSVPFFFSTTFLPEENTRTTSLLSLFFGQTFMIVPLLLFLHLKKEPLAERLRLQPVSTTVLSATTLLSVGIVIISDEIDRLANLVLPQPDYFNQLSNMLRFDSVLSVFFLLSTISILAPLGEELLFRGFLQKILEESWKDITKAVLITSIFFAFIHMNPYWIIQIYFMGILLGYLAWRTGSIIPSFILHGINNTFALFLNNTTSPIEHIYSWNGHVTPLLLALAVGLIIFGFKRLHTHLEILS</sequence>
<feature type="domain" description="CAAX prenyl protease 2/Lysostaphin resistance protein A-like" evidence="2">
    <location>
        <begin position="131"/>
        <end position="219"/>
    </location>
</feature>
<feature type="transmembrane region" description="Helical" evidence="1">
    <location>
        <begin position="43"/>
        <end position="65"/>
    </location>
</feature>
<dbReference type="Pfam" id="PF02517">
    <property type="entry name" value="Rce1-like"/>
    <property type="match status" value="1"/>
</dbReference>
<proteinExistence type="predicted"/>
<reference evidence="3" key="1">
    <citation type="submission" date="2018-05" db="EMBL/GenBank/DDBJ databases">
        <authorList>
            <person name="Lanie J.A."/>
            <person name="Ng W.-L."/>
            <person name="Kazmierczak K.M."/>
            <person name="Andrzejewski T.M."/>
            <person name="Davidsen T.M."/>
            <person name="Wayne K.J."/>
            <person name="Tettelin H."/>
            <person name="Glass J.I."/>
            <person name="Rusch D."/>
            <person name="Podicherti R."/>
            <person name="Tsui H.-C.T."/>
            <person name="Winkler M.E."/>
        </authorList>
    </citation>
    <scope>NUCLEOTIDE SEQUENCE</scope>
</reference>
<name>A0A381XEV5_9ZZZZ</name>
<dbReference type="EMBL" id="UINC01014845">
    <property type="protein sequence ID" value="SVA63001.1"/>
    <property type="molecule type" value="Genomic_DNA"/>
</dbReference>
<feature type="transmembrane region" description="Helical" evidence="1">
    <location>
        <begin position="236"/>
        <end position="256"/>
    </location>
</feature>
<evidence type="ECO:0000313" key="3">
    <source>
        <dbReference type="EMBL" id="SVA63001.1"/>
    </source>
</evidence>
<organism evidence="3">
    <name type="scientific">marine metagenome</name>
    <dbReference type="NCBI Taxonomy" id="408172"/>
    <lineage>
        <taxon>unclassified sequences</taxon>
        <taxon>metagenomes</taxon>
        <taxon>ecological metagenomes</taxon>
    </lineage>
</organism>
<dbReference type="AlphaFoldDB" id="A0A381XEV5"/>
<dbReference type="InterPro" id="IPR003675">
    <property type="entry name" value="Rce1/LyrA-like_dom"/>
</dbReference>
<dbReference type="PANTHER" id="PTHR36435:SF1">
    <property type="entry name" value="CAAX AMINO TERMINAL PROTEASE FAMILY PROTEIN"/>
    <property type="match status" value="1"/>
</dbReference>
<evidence type="ECO:0000259" key="2">
    <source>
        <dbReference type="Pfam" id="PF02517"/>
    </source>
</evidence>
<dbReference type="GO" id="GO:0080120">
    <property type="term" value="P:CAAX-box protein maturation"/>
    <property type="evidence" value="ECO:0007669"/>
    <property type="project" value="UniProtKB-ARBA"/>
</dbReference>
<gene>
    <name evidence="3" type="ORF">METZ01_LOCUS115855</name>
</gene>
<feature type="transmembrane region" description="Helical" evidence="1">
    <location>
        <begin position="162"/>
        <end position="179"/>
    </location>
</feature>
<protein>
    <recommendedName>
        <fullName evidence="2">CAAX prenyl protease 2/Lysostaphin resistance protein A-like domain-containing protein</fullName>
    </recommendedName>
</protein>
<keyword evidence="1" id="KW-1133">Transmembrane helix</keyword>
<keyword evidence="1" id="KW-0472">Membrane</keyword>
<dbReference type="InterPro" id="IPR052710">
    <property type="entry name" value="CAAX_protease"/>
</dbReference>
<accession>A0A381XEV5</accession>
<dbReference type="GO" id="GO:0004175">
    <property type="term" value="F:endopeptidase activity"/>
    <property type="evidence" value="ECO:0007669"/>
    <property type="project" value="UniProtKB-ARBA"/>
</dbReference>
<feature type="transmembrane region" description="Helical" evidence="1">
    <location>
        <begin position="128"/>
        <end position="150"/>
    </location>
</feature>
<keyword evidence="1" id="KW-0812">Transmembrane</keyword>
<feature type="transmembrane region" description="Helical" evidence="1">
    <location>
        <begin position="12"/>
        <end position="31"/>
    </location>
</feature>
<evidence type="ECO:0000256" key="1">
    <source>
        <dbReference type="SAM" id="Phobius"/>
    </source>
</evidence>
<dbReference type="PANTHER" id="PTHR36435">
    <property type="entry name" value="SLR1288 PROTEIN"/>
    <property type="match status" value="1"/>
</dbReference>